<dbReference type="Proteomes" id="UP000007431">
    <property type="component" value="Unassembled WGS sequence"/>
</dbReference>
<organism evidence="3">
    <name type="scientific">Schizophyllum commune (strain H4-8 / FGSC 9210)</name>
    <name type="common">Split gill fungus</name>
    <dbReference type="NCBI Taxonomy" id="578458"/>
    <lineage>
        <taxon>Eukaryota</taxon>
        <taxon>Fungi</taxon>
        <taxon>Dikarya</taxon>
        <taxon>Basidiomycota</taxon>
        <taxon>Agaricomycotina</taxon>
        <taxon>Agaricomycetes</taxon>
        <taxon>Agaricomycetidae</taxon>
        <taxon>Agaricales</taxon>
        <taxon>Schizophyllaceae</taxon>
        <taxon>Schizophyllum</taxon>
    </lineage>
</organism>
<protein>
    <submittedName>
        <fullName evidence="2">Expressed protein</fullName>
    </submittedName>
</protein>
<dbReference type="eggNOG" id="ENOG502SJVB">
    <property type="taxonomic scope" value="Eukaryota"/>
</dbReference>
<evidence type="ECO:0000313" key="2">
    <source>
        <dbReference type="EMBL" id="EFJ00097.1"/>
    </source>
</evidence>
<accession>D8PVU0</accession>
<dbReference type="AlphaFoldDB" id="D8PVU0"/>
<reference evidence="2 3" key="1">
    <citation type="journal article" date="2010" name="Nat. Biotechnol.">
        <title>Genome sequence of the model mushroom Schizophyllum commune.</title>
        <authorList>
            <person name="Ohm R.A."/>
            <person name="de Jong J.F."/>
            <person name="Lugones L.G."/>
            <person name="Aerts A."/>
            <person name="Kothe E."/>
            <person name="Stajich J.E."/>
            <person name="de Vries R.P."/>
            <person name="Record E."/>
            <person name="Levasseur A."/>
            <person name="Baker S.E."/>
            <person name="Bartholomew K.A."/>
            <person name="Coutinho P.M."/>
            <person name="Erdmann S."/>
            <person name="Fowler T.J."/>
            <person name="Gathman A.C."/>
            <person name="Lombard V."/>
            <person name="Henrissat B."/>
            <person name="Knabe N."/>
            <person name="Kuees U."/>
            <person name="Lilly W.W."/>
            <person name="Lindquist E."/>
            <person name="Lucas S."/>
            <person name="Magnuson J.K."/>
            <person name="Piumi F."/>
            <person name="Raudaskoski M."/>
            <person name="Salamov A."/>
            <person name="Schmutz J."/>
            <person name="Schwarze F.W.M.R."/>
            <person name="vanKuyk P.A."/>
            <person name="Horton J.S."/>
            <person name="Grigoriev I.V."/>
            <person name="Woesten H.A.B."/>
        </authorList>
    </citation>
    <scope>NUCLEOTIDE SEQUENCE [LARGE SCALE GENOMIC DNA]</scope>
    <source>
        <strain evidence="3">H4-8 / FGSC 9210</strain>
    </source>
</reference>
<dbReference type="HOGENOM" id="CLU_1173105_0_0_1"/>
<evidence type="ECO:0000256" key="1">
    <source>
        <dbReference type="SAM" id="MobiDB-lite"/>
    </source>
</evidence>
<name>D8PVU0_SCHCM</name>
<evidence type="ECO:0000313" key="3">
    <source>
        <dbReference type="Proteomes" id="UP000007431"/>
    </source>
</evidence>
<feature type="region of interest" description="Disordered" evidence="1">
    <location>
        <begin position="1"/>
        <end position="24"/>
    </location>
</feature>
<gene>
    <name evidence="2" type="ORF">SCHCODRAFT_74225</name>
</gene>
<dbReference type="InParanoid" id="D8PVU0"/>
<keyword evidence="3" id="KW-1185">Reference proteome</keyword>
<proteinExistence type="predicted"/>
<dbReference type="OMA" id="ESHHSEN"/>
<dbReference type="EMBL" id="GL377303">
    <property type="protein sequence ID" value="EFJ00097.1"/>
    <property type="molecule type" value="Genomic_DNA"/>
</dbReference>
<sequence length="237" mass="26356">MPTPTEASPESPRMERAQVYSASISPASSANTNLSANTASAASSDGHVISAEERRWYYKGVSRPPPPLLYRSNRTKVPFAASSDRFATYPVKTLLGVHGTHLNTVWRLVVSEVIDYLNSLGVKYSSIQPARFVTRDDSNGIIVLWISTHPGTTTEKTARNATPRMQRILEVHGVQDVDIEWFESPVVSLTRLSLPAPHIFPFLRRFTRFLAPLIGMPLGYTAKDGQQYDGTLGFFFR</sequence>
<dbReference type="VEuPathDB" id="FungiDB:SCHCODRAFT_02482018"/>
<feature type="non-terminal residue" evidence="2">
    <location>
        <position position="237"/>
    </location>
</feature>